<keyword evidence="7" id="KW-0238">DNA-binding</keyword>
<evidence type="ECO:0000259" key="11">
    <source>
        <dbReference type="Pfam" id="PF04963"/>
    </source>
</evidence>
<feature type="domain" description="RNA polymerase sigma factor 54 core-binding" evidence="11">
    <location>
        <begin position="86"/>
        <end position="285"/>
    </location>
</feature>
<dbReference type="PIRSF" id="PIRSF000774">
    <property type="entry name" value="RpoN"/>
    <property type="match status" value="1"/>
</dbReference>
<comment type="similarity">
    <text evidence="1">Belongs to the sigma-54 factor family.</text>
</comment>
<keyword evidence="4" id="KW-0548">Nucleotidyltransferase</keyword>
<feature type="compositionally biased region" description="Basic and acidic residues" evidence="9">
    <location>
        <begin position="27"/>
        <end position="36"/>
    </location>
</feature>
<evidence type="ECO:0000256" key="8">
    <source>
        <dbReference type="ARBA" id="ARBA00023163"/>
    </source>
</evidence>
<evidence type="ECO:0000256" key="2">
    <source>
        <dbReference type="ARBA" id="ARBA00022478"/>
    </source>
</evidence>
<gene>
    <name evidence="12" type="primary">rpoN</name>
    <name evidence="12" type="ORF">CHA01nite_19480</name>
</gene>
<feature type="compositionally biased region" description="Acidic residues" evidence="9">
    <location>
        <begin position="37"/>
        <end position="58"/>
    </location>
</feature>
<dbReference type="Pfam" id="PF04552">
    <property type="entry name" value="Sigma54_DBD"/>
    <property type="match status" value="1"/>
</dbReference>
<feature type="region of interest" description="Disordered" evidence="9">
    <location>
        <begin position="67"/>
        <end position="86"/>
    </location>
</feature>
<evidence type="ECO:0000259" key="10">
    <source>
        <dbReference type="Pfam" id="PF04552"/>
    </source>
</evidence>
<evidence type="ECO:0000256" key="7">
    <source>
        <dbReference type="ARBA" id="ARBA00023125"/>
    </source>
</evidence>
<dbReference type="PANTHER" id="PTHR32248:SF4">
    <property type="entry name" value="RNA POLYMERASE SIGMA-54 FACTOR"/>
    <property type="match status" value="1"/>
</dbReference>
<evidence type="ECO:0000256" key="6">
    <source>
        <dbReference type="ARBA" id="ARBA00023082"/>
    </source>
</evidence>
<evidence type="ECO:0000256" key="5">
    <source>
        <dbReference type="ARBA" id="ARBA00023015"/>
    </source>
</evidence>
<keyword evidence="13" id="KW-1185">Reference proteome</keyword>
<dbReference type="GO" id="GO:0003677">
    <property type="term" value="F:DNA binding"/>
    <property type="evidence" value="ECO:0007669"/>
    <property type="project" value="UniProtKB-KW"/>
</dbReference>
<evidence type="ECO:0000313" key="12">
    <source>
        <dbReference type="EMBL" id="GEN76208.1"/>
    </source>
</evidence>
<dbReference type="GO" id="GO:0001216">
    <property type="term" value="F:DNA-binding transcription activator activity"/>
    <property type="evidence" value="ECO:0007669"/>
    <property type="project" value="InterPro"/>
</dbReference>
<organism evidence="12 13">
    <name type="scientific">Chryseobacterium hagamense</name>
    <dbReference type="NCBI Taxonomy" id="395935"/>
    <lineage>
        <taxon>Bacteria</taxon>
        <taxon>Pseudomonadati</taxon>
        <taxon>Bacteroidota</taxon>
        <taxon>Flavobacteriia</taxon>
        <taxon>Flavobacteriales</taxon>
        <taxon>Weeksellaceae</taxon>
        <taxon>Chryseobacterium group</taxon>
        <taxon>Chryseobacterium</taxon>
    </lineage>
</organism>
<feature type="domain" description="RNA polymerase sigma factor 54 DNA-binding" evidence="10">
    <location>
        <begin position="307"/>
        <end position="464"/>
    </location>
</feature>
<evidence type="ECO:0000256" key="1">
    <source>
        <dbReference type="ARBA" id="ARBA00008798"/>
    </source>
</evidence>
<keyword evidence="5" id="KW-0805">Transcription regulation</keyword>
<dbReference type="Proteomes" id="UP000321863">
    <property type="component" value="Unassembled WGS sequence"/>
</dbReference>
<dbReference type="PROSITE" id="PS50044">
    <property type="entry name" value="SIGMA54_3"/>
    <property type="match status" value="1"/>
</dbReference>
<dbReference type="PANTHER" id="PTHR32248">
    <property type="entry name" value="RNA POLYMERASE SIGMA-54 FACTOR"/>
    <property type="match status" value="1"/>
</dbReference>
<evidence type="ECO:0000256" key="3">
    <source>
        <dbReference type="ARBA" id="ARBA00022679"/>
    </source>
</evidence>
<name>A0A511YLX8_9FLAO</name>
<evidence type="ECO:0000256" key="4">
    <source>
        <dbReference type="ARBA" id="ARBA00022695"/>
    </source>
</evidence>
<dbReference type="InterPro" id="IPR007046">
    <property type="entry name" value="RNA_pol_sigma_54_core-bd"/>
</dbReference>
<protein>
    <submittedName>
        <fullName evidence="12">RNA polymerase sigma-54 factor</fullName>
    </submittedName>
</protein>
<dbReference type="NCBIfam" id="TIGR02395">
    <property type="entry name" value="rpoN_sigma"/>
    <property type="match status" value="1"/>
</dbReference>
<dbReference type="GO" id="GO:0016987">
    <property type="term" value="F:sigma factor activity"/>
    <property type="evidence" value="ECO:0007669"/>
    <property type="project" value="UniProtKB-KW"/>
</dbReference>
<dbReference type="PROSITE" id="PS00718">
    <property type="entry name" value="SIGMA54_2"/>
    <property type="match status" value="1"/>
</dbReference>
<dbReference type="GO" id="GO:0000428">
    <property type="term" value="C:DNA-directed RNA polymerase complex"/>
    <property type="evidence" value="ECO:0007669"/>
    <property type="project" value="UniProtKB-KW"/>
</dbReference>
<sequence length="466" mass="53411">MKLIQLHTLEFEEELERELEENPALEIAKEDSKEDEYASVEDSYESEGTESIETDFDVDQYLYDDEPSYKTASSNYSSDDEEFDNESLLTEGQSLYDYLLEQIHLVNISEEDEKIAEYIIGNLDTDGYLRREIKSLVDDLAFSQGIYTTKENVEDILENYVQKLDPPGVGARGLQECLLLQIEKKVSSDKAVSLAANILRYQFDALTNKHYNKIIQKYDIEEEDLRNALDEISKLSPKVGGNFDTQTITINQEIIPDFVIQVKDGLVIPMLNSKNAPTLRVSEEYKDILSTYSHDKNSSEHKQAALFIKQKLDAAKWYIDAINQRQNTLLQTITAIVKFQKDYFLTGDEKSLRPMILKDVADITGFDISTISRVVKSKYADTPNGIIYLKDLFSDSLTNDDGEEVSTKEIKTHLQEVISKENKRKPLTDDALVVILKEQGYNIARRTIAKYREQLNIPVARLRKEL</sequence>
<dbReference type="InterPro" id="IPR000394">
    <property type="entry name" value="RNA_pol_sigma_54"/>
</dbReference>
<proteinExistence type="inferred from homology"/>
<reference evidence="12 13" key="1">
    <citation type="submission" date="2019-07" db="EMBL/GenBank/DDBJ databases">
        <title>Whole genome shotgun sequence of Chryseobacterium hagamense NBRC 105253.</title>
        <authorList>
            <person name="Hosoyama A."/>
            <person name="Uohara A."/>
            <person name="Ohji S."/>
            <person name="Ichikawa N."/>
        </authorList>
    </citation>
    <scope>NUCLEOTIDE SEQUENCE [LARGE SCALE GENOMIC DNA]</scope>
    <source>
        <strain evidence="12 13">NBRC 105253</strain>
    </source>
</reference>
<dbReference type="InterPro" id="IPR038709">
    <property type="entry name" value="RpoN_core-bd_sf"/>
</dbReference>
<keyword evidence="2" id="KW-0240">DNA-directed RNA polymerase</keyword>
<dbReference type="GO" id="GO:0006352">
    <property type="term" value="P:DNA-templated transcription initiation"/>
    <property type="evidence" value="ECO:0007669"/>
    <property type="project" value="InterPro"/>
</dbReference>
<dbReference type="AlphaFoldDB" id="A0A511YLX8"/>
<dbReference type="Pfam" id="PF04963">
    <property type="entry name" value="Sigma54_CBD"/>
    <property type="match status" value="1"/>
</dbReference>
<dbReference type="Gene3D" id="1.10.10.60">
    <property type="entry name" value="Homeodomain-like"/>
    <property type="match status" value="1"/>
</dbReference>
<dbReference type="InterPro" id="IPR007634">
    <property type="entry name" value="RNA_pol_sigma_54_DNA-bd"/>
</dbReference>
<keyword evidence="8" id="KW-0804">Transcription</keyword>
<accession>A0A511YLX8</accession>
<evidence type="ECO:0000256" key="9">
    <source>
        <dbReference type="SAM" id="MobiDB-lite"/>
    </source>
</evidence>
<dbReference type="EMBL" id="BJYJ01000008">
    <property type="protein sequence ID" value="GEN76208.1"/>
    <property type="molecule type" value="Genomic_DNA"/>
</dbReference>
<dbReference type="Pfam" id="PF00309">
    <property type="entry name" value="Sigma54_AID"/>
    <property type="match status" value="1"/>
</dbReference>
<keyword evidence="3" id="KW-0808">Transferase</keyword>
<evidence type="ECO:0000313" key="13">
    <source>
        <dbReference type="Proteomes" id="UP000321863"/>
    </source>
</evidence>
<comment type="caution">
    <text evidence="12">The sequence shown here is derived from an EMBL/GenBank/DDBJ whole genome shotgun (WGS) entry which is preliminary data.</text>
</comment>
<keyword evidence="6" id="KW-0731">Sigma factor</keyword>
<dbReference type="GO" id="GO:0016779">
    <property type="term" value="F:nucleotidyltransferase activity"/>
    <property type="evidence" value="ECO:0007669"/>
    <property type="project" value="UniProtKB-KW"/>
</dbReference>
<feature type="region of interest" description="Disordered" evidence="9">
    <location>
        <begin position="15"/>
        <end position="58"/>
    </location>
</feature>
<dbReference type="Gene3D" id="1.10.10.1330">
    <property type="entry name" value="RNA polymerase sigma-54 factor, core-binding domain"/>
    <property type="match status" value="1"/>
</dbReference>
<dbReference type="PRINTS" id="PR00045">
    <property type="entry name" value="SIGMA54FCT"/>
</dbReference>